<protein>
    <submittedName>
        <fullName evidence="8">ATP-binding cassette domain-containing protein</fullName>
    </submittedName>
</protein>
<dbReference type="InterPro" id="IPR003439">
    <property type="entry name" value="ABC_transporter-like_ATP-bd"/>
</dbReference>
<dbReference type="RefSeq" id="WP_004612242.1">
    <property type="nucleotide sequence ID" value="NZ_CAXSNP010000035.1"/>
</dbReference>
<dbReference type="EMBL" id="JAPZEG010000037">
    <property type="protein sequence ID" value="MDE1205107.1"/>
    <property type="molecule type" value="Genomic_DNA"/>
</dbReference>
<name>A0A396G0J6_MEDGN</name>
<dbReference type="InterPro" id="IPR050319">
    <property type="entry name" value="ABC_transp_ATP-bind"/>
</dbReference>
<dbReference type="AlphaFoldDB" id="A0A396G0J6"/>
<reference evidence="6" key="3">
    <citation type="submission" date="2023-01" db="EMBL/GenBank/DDBJ databases">
        <title>Human gut microbiome strain richness.</title>
        <authorList>
            <person name="Chen-Liaw A."/>
        </authorList>
    </citation>
    <scope>NUCLEOTIDE SEQUENCE</scope>
    <source>
        <strain evidence="6">1001217st1_A9_1001217B_191108</strain>
    </source>
</reference>
<evidence type="ECO:0000256" key="4">
    <source>
        <dbReference type="ARBA" id="ARBA00022840"/>
    </source>
</evidence>
<evidence type="ECO:0000259" key="5">
    <source>
        <dbReference type="PROSITE" id="PS50893"/>
    </source>
</evidence>
<gene>
    <name evidence="8" type="ORF">DW142_07265</name>
    <name evidence="7" type="ORF">O4N78_16410</name>
    <name evidence="6" type="ORF">PNU63_09145</name>
</gene>
<dbReference type="Proteomes" id="UP000283992">
    <property type="component" value="Unassembled WGS sequence"/>
</dbReference>
<proteinExistence type="inferred from homology"/>
<evidence type="ECO:0000313" key="9">
    <source>
        <dbReference type="Proteomes" id="UP000283992"/>
    </source>
</evidence>
<dbReference type="EMBL" id="QRLN01000008">
    <property type="protein sequence ID" value="RHJ12544.1"/>
    <property type="molecule type" value="Genomic_DNA"/>
</dbReference>
<sequence length="207" mass="24256">MSLKVKNLGFYYEKDKWIFKDVNFELSQGEILGIFGYSGCGKTSLSKVLSDFQSPICGEILIDGKMHKKNTFKEVQLIYQHPEKIMNPLWRMKDILEESYVPEQELLDIFGIKPEWLDRYPIELSGGELQRFSIVRAFNPKTKYLIADEMTTMLDGITQEFIWKNFLKIVKKRNIGLIIISHEKDIIEKICDKCLYMDTNKIVNLKN</sequence>
<accession>A0A396G0J6</accession>
<evidence type="ECO:0000313" key="6">
    <source>
        <dbReference type="EMBL" id="MDB8738936.1"/>
    </source>
</evidence>
<dbReference type="PROSITE" id="PS00211">
    <property type="entry name" value="ABC_TRANSPORTER_1"/>
    <property type="match status" value="1"/>
</dbReference>
<evidence type="ECO:0000256" key="2">
    <source>
        <dbReference type="ARBA" id="ARBA00022448"/>
    </source>
</evidence>
<keyword evidence="4 8" id="KW-0067">ATP-binding</keyword>
<reference evidence="8 9" key="1">
    <citation type="submission" date="2018-08" db="EMBL/GenBank/DDBJ databases">
        <title>A genome reference for cultivated species of the human gut microbiota.</title>
        <authorList>
            <person name="Zou Y."/>
            <person name="Xue W."/>
            <person name="Luo G."/>
        </authorList>
    </citation>
    <scope>NUCLEOTIDE SEQUENCE [LARGE SCALE GENOMIC DNA]</scope>
    <source>
        <strain evidence="8 9">AM12-54</strain>
    </source>
</reference>
<evidence type="ECO:0000313" key="7">
    <source>
        <dbReference type="EMBL" id="MDE1205107.1"/>
    </source>
</evidence>
<keyword evidence="3" id="KW-0547">Nucleotide-binding</keyword>
<dbReference type="Pfam" id="PF00005">
    <property type="entry name" value="ABC_tran"/>
    <property type="match status" value="1"/>
</dbReference>
<dbReference type="EMBL" id="JAQMLR010000008">
    <property type="protein sequence ID" value="MDB8738936.1"/>
    <property type="molecule type" value="Genomic_DNA"/>
</dbReference>
<dbReference type="PROSITE" id="PS50893">
    <property type="entry name" value="ABC_TRANSPORTER_2"/>
    <property type="match status" value="1"/>
</dbReference>
<dbReference type="Gene3D" id="3.40.50.300">
    <property type="entry name" value="P-loop containing nucleotide triphosphate hydrolases"/>
    <property type="match status" value="1"/>
</dbReference>
<organism evidence="8 9">
    <name type="scientific">Mediterraneibacter gnavus</name>
    <name type="common">Ruminococcus gnavus</name>
    <dbReference type="NCBI Taxonomy" id="33038"/>
    <lineage>
        <taxon>Bacteria</taxon>
        <taxon>Bacillati</taxon>
        <taxon>Bacillota</taxon>
        <taxon>Clostridia</taxon>
        <taxon>Lachnospirales</taxon>
        <taxon>Lachnospiraceae</taxon>
        <taxon>Mediterraneibacter</taxon>
    </lineage>
</organism>
<dbReference type="GO" id="GO:0055085">
    <property type="term" value="P:transmembrane transport"/>
    <property type="evidence" value="ECO:0007669"/>
    <property type="project" value="UniProtKB-ARBA"/>
</dbReference>
<reference evidence="7" key="2">
    <citation type="submission" date="2022-12" db="EMBL/GenBank/DDBJ databases">
        <title>Genome of R. gnavus strain RSHDN_120.</title>
        <authorList>
            <person name="Abdugheni R."/>
        </authorList>
    </citation>
    <scope>NUCLEOTIDE SEQUENCE</scope>
    <source>
        <strain evidence="7">RSHDN_120</strain>
    </source>
</reference>
<dbReference type="Proteomes" id="UP001211731">
    <property type="component" value="Unassembled WGS sequence"/>
</dbReference>
<dbReference type="InterPro" id="IPR003593">
    <property type="entry name" value="AAA+_ATPase"/>
</dbReference>
<dbReference type="InterPro" id="IPR027417">
    <property type="entry name" value="P-loop_NTPase"/>
</dbReference>
<evidence type="ECO:0000256" key="1">
    <source>
        <dbReference type="ARBA" id="ARBA00005417"/>
    </source>
</evidence>
<dbReference type="GO" id="GO:0005524">
    <property type="term" value="F:ATP binding"/>
    <property type="evidence" value="ECO:0007669"/>
    <property type="project" value="UniProtKB-KW"/>
</dbReference>
<dbReference type="PANTHER" id="PTHR43776">
    <property type="entry name" value="TRANSPORT ATP-BINDING PROTEIN"/>
    <property type="match status" value="1"/>
</dbReference>
<dbReference type="InterPro" id="IPR017871">
    <property type="entry name" value="ABC_transporter-like_CS"/>
</dbReference>
<feature type="domain" description="ABC transporter" evidence="5">
    <location>
        <begin position="3"/>
        <end position="205"/>
    </location>
</feature>
<evidence type="ECO:0000313" key="8">
    <source>
        <dbReference type="EMBL" id="RHJ12544.1"/>
    </source>
</evidence>
<comment type="caution">
    <text evidence="8">The sequence shown here is derived from an EMBL/GenBank/DDBJ whole genome shotgun (WGS) entry which is preliminary data.</text>
</comment>
<dbReference type="SMART" id="SM00382">
    <property type="entry name" value="AAA"/>
    <property type="match status" value="1"/>
</dbReference>
<dbReference type="SUPFAM" id="SSF52540">
    <property type="entry name" value="P-loop containing nucleoside triphosphate hydrolases"/>
    <property type="match status" value="1"/>
</dbReference>
<evidence type="ECO:0000256" key="3">
    <source>
        <dbReference type="ARBA" id="ARBA00022741"/>
    </source>
</evidence>
<dbReference type="PANTHER" id="PTHR43776:SF7">
    <property type="entry name" value="D,D-DIPEPTIDE TRANSPORT ATP-BINDING PROTEIN DDPF-RELATED"/>
    <property type="match status" value="1"/>
</dbReference>
<comment type="similarity">
    <text evidence="1">Belongs to the ABC transporter superfamily.</text>
</comment>
<keyword evidence="2" id="KW-0813">Transport</keyword>
<dbReference type="Proteomes" id="UP001149331">
    <property type="component" value="Unassembled WGS sequence"/>
</dbReference>
<dbReference type="GO" id="GO:0016887">
    <property type="term" value="F:ATP hydrolysis activity"/>
    <property type="evidence" value="ECO:0007669"/>
    <property type="project" value="InterPro"/>
</dbReference>